<dbReference type="GO" id="GO:0006353">
    <property type="term" value="P:DNA-templated transcription termination"/>
    <property type="evidence" value="ECO:0007669"/>
    <property type="project" value="InterPro"/>
</dbReference>
<evidence type="ECO:0000313" key="4">
    <source>
        <dbReference type="Proteomes" id="UP000248924"/>
    </source>
</evidence>
<proteinExistence type="predicted"/>
<reference evidence="3 4" key="1">
    <citation type="submission" date="2018-01" db="EMBL/GenBank/DDBJ databases">
        <title>Draft genome sequence of Jishengella sp. NA12.</title>
        <authorList>
            <person name="Sahin N."/>
            <person name="Ay H."/>
            <person name="Saygin H."/>
        </authorList>
    </citation>
    <scope>NUCLEOTIDE SEQUENCE [LARGE SCALE GENOMIC DNA]</scope>
    <source>
        <strain evidence="3 4">NA12</strain>
    </source>
</reference>
<dbReference type="Proteomes" id="UP000248924">
    <property type="component" value="Unassembled WGS sequence"/>
</dbReference>
<organism evidence="3 4">
    <name type="scientific">Micromonospora craterilacus</name>
    <dbReference type="NCBI Taxonomy" id="1655439"/>
    <lineage>
        <taxon>Bacteria</taxon>
        <taxon>Bacillati</taxon>
        <taxon>Actinomycetota</taxon>
        <taxon>Actinomycetes</taxon>
        <taxon>Micromonosporales</taxon>
        <taxon>Micromonosporaceae</taxon>
        <taxon>Micromonospora</taxon>
    </lineage>
</organism>
<protein>
    <recommendedName>
        <fullName evidence="2">Rho termination factor-like N-terminal domain-containing protein</fullName>
    </recommendedName>
</protein>
<accession>A0A2W2DX36</accession>
<keyword evidence="4" id="KW-1185">Reference proteome</keyword>
<name>A0A2W2DX36_9ACTN</name>
<dbReference type="AlphaFoldDB" id="A0A2W2DX36"/>
<evidence type="ECO:0000259" key="2">
    <source>
        <dbReference type="Pfam" id="PF07498"/>
    </source>
</evidence>
<feature type="region of interest" description="Disordered" evidence="1">
    <location>
        <begin position="53"/>
        <end position="82"/>
    </location>
</feature>
<comment type="caution">
    <text evidence="3">The sequence shown here is derived from an EMBL/GenBank/DDBJ whole genome shotgun (WGS) entry which is preliminary data.</text>
</comment>
<evidence type="ECO:0000313" key="3">
    <source>
        <dbReference type="EMBL" id="PZG14691.1"/>
    </source>
</evidence>
<gene>
    <name evidence="3" type="ORF">C1I95_21145</name>
</gene>
<feature type="domain" description="Rho termination factor-like N-terminal" evidence="2">
    <location>
        <begin position="105"/>
        <end position="134"/>
    </location>
</feature>
<dbReference type="EMBL" id="POTY01000142">
    <property type="protein sequence ID" value="PZG14691.1"/>
    <property type="molecule type" value="Genomic_DNA"/>
</dbReference>
<dbReference type="InterPro" id="IPR011112">
    <property type="entry name" value="Rho-like_N"/>
</dbReference>
<sequence length="150" mass="15289">MTRPTSDTGPHGAAGPARSAALARAAELLAELTDADLAALLDGRARLAVVPVAPPPAGQLRPTRTGRGAPATGHGSPGRDPAVTQAALTAMTSRADGTAYLSDRPVRELRALAAGLGLRGVGGLRKAELVERIVDGTIGYRLTSTALRER</sequence>
<dbReference type="Pfam" id="PF07498">
    <property type="entry name" value="Rho_N"/>
    <property type="match status" value="1"/>
</dbReference>
<dbReference type="RefSeq" id="WP_199523842.1">
    <property type="nucleotide sequence ID" value="NZ_POTY01000142.1"/>
</dbReference>
<evidence type="ECO:0000256" key="1">
    <source>
        <dbReference type="SAM" id="MobiDB-lite"/>
    </source>
</evidence>